<evidence type="ECO:0000256" key="1">
    <source>
        <dbReference type="SAM" id="MobiDB-lite"/>
    </source>
</evidence>
<dbReference type="InterPro" id="IPR038322">
    <property type="entry name" value="Pex19_C_sf"/>
</dbReference>
<evidence type="ECO:0000313" key="2">
    <source>
        <dbReference type="EMBL" id="GHP06822.1"/>
    </source>
</evidence>
<evidence type="ECO:0000313" key="3">
    <source>
        <dbReference type="Proteomes" id="UP000660262"/>
    </source>
</evidence>
<feature type="region of interest" description="Disordered" evidence="1">
    <location>
        <begin position="190"/>
        <end position="209"/>
    </location>
</feature>
<keyword evidence="2" id="KW-0675">Receptor</keyword>
<feature type="region of interest" description="Disordered" evidence="1">
    <location>
        <begin position="229"/>
        <end position="248"/>
    </location>
</feature>
<dbReference type="PANTHER" id="PTHR12774">
    <property type="entry name" value="PEROXISOMAL BIOGENESIS FACTOR 19"/>
    <property type="match status" value="1"/>
</dbReference>
<organism evidence="2 3">
    <name type="scientific">Pycnococcus provasolii</name>
    <dbReference type="NCBI Taxonomy" id="41880"/>
    <lineage>
        <taxon>Eukaryota</taxon>
        <taxon>Viridiplantae</taxon>
        <taxon>Chlorophyta</taxon>
        <taxon>Pseudoscourfieldiophyceae</taxon>
        <taxon>Pseudoscourfieldiales</taxon>
        <taxon>Pycnococcaceae</taxon>
        <taxon>Pycnococcus</taxon>
    </lineage>
</organism>
<accession>A0A830HJ10</accession>
<feature type="region of interest" description="Disordered" evidence="1">
    <location>
        <begin position="118"/>
        <end position="163"/>
    </location>
</feature>
<dbReference type="AlphaFoldDB" id="A0A830HJ10"/>
<dbReference type="GO" id="GO:0005778">
    <property type="term" value="C:peroxisomal membrane"/>
    <property type="evidence" value="ECO:0007669"/>
    <property type="project" value="TreeGrafter"/>
</dbReference>
<reference evidence="2" key="1">
    <citation type="submission" date="2020-10" db="EMBL/GenBank/DDBJ databases">
        <title>Unveiling of a novel bifunctional photoreceptor, Dualchrome1, isolated from a cosmopolitan green alga.</title>
        <authorList>
            <person name="Suzuki S."/>
            <person name="Kawachi M."/>
        </authorList>
    </citation>
    <scope>NUCLEOTIDE SEQUENCE</scope>
    <source>
        <strain evidence="2">NIES 2893</strain>
    </source>
</reference>
<dbReference type="GO" id="GO:0033328">
    <property type="term" value="F:peroxisome membrane targeting sequence binding"/>
    <property type="evidence" value="ECO:0007669"/>
    <property type="project" value="TreeGrafter"/>
</dbReference>
<dbReference type="EMBL" id="BNJQ01000014">
    <property type="protein sequence ID" value="GHP06822.1"/>
    <property type="molecule type" value="Genomic_DNA"/>
</dbReference>
<dbReference type="GO" id="GO:0045046">
    <property type="term" value="P:protein import into peroxisome membrane"/>
    <property type="evidence" value="ECO:0007669"/>
    <property type="project" value="TreeGrafter"/>
</dbReference>
<name>A0A830HJ10_9CHLO</name>
<keyword evidence="3" id="KW-1185">Reference proteome</keyword>
<proteinExistence type="predicted"/>
<protein>
    <submittedName>
        <fullName evidence="2">Peroxisome chaperone and import receptor</fullName>
    </submittedName>
</protein>
<gene>
    <name evidence="2" type="ORF">PPROV_000556600</name>
</gene>
<dbReference type="Pfam" id="PF04614">
    <property type="entry name" value="Pex19"/>
    <property type="match status" value="1"/>
</dbReference>
<dbReference type="OrthoDB" id="21292at2759"/>
<sequence>MVVRIPLRILANSWLVQEGVESEGMRIANPEITPLLPTLPCGGGRPVTCPVASFSVLGGLFVMASSSSSSLSLQEDTNVNVNLDTLLDSALDTFSAVEEEEEAPVGVSGGGLTVKKSAAQKTPSFDPLAPSSSSLKKKSHLQENAAAGTPFAPSGGPSVAPVPEGAGMDAAMIAEMTENMAKLLADLAHAESETRSAGDEEAHEAHVSDDIQKTLQALREQGEALLASENAQTSENAPTSAAGEASTEALSDEIYAQLQQQFRGLDETGDVQTLVDGMLQSLLSRDVLHGPMRELKEAYPTYLEENKHTISHSDRTRYEQQYEHICALVDVYEQEGEEDFSAVVDLLQKMQACGNPPPELVSKMAPGVSFDESGSPAFPQPGAGGLEALMSGGGQEACTIM</sequence>
<dbReference type="InterPro" id="IPR006708">
    <property type="entry name" value="Pex19"/>
</dbReference>
<dbReference type="Proteomes" id="UP000660262">
    <property type="component" value="Unassembled WGS sequence"/>
</dbReference>
<feature type="compositionally biased region" description="Polar residues" evidence="1">
    <location>
        <begin position="229"/>
        <end position="239"/>
    </location>
</feature>
<dbReference type="Gene3D" id="1.20.120.900">
    <property type="entry name" value="Pex19, mPTS binding domain"/>
    <property type="match status" value="1"/>
</dbReference>
<comment type="caution">
    <text evidence="2">The sequence shown here is derived from an EMBL/GenBank/DDBJ whole genome shotgun (WGS) entry which is preliminary data.</text>
</comment>
<dbReference type="PANTHER" id="PTHR12774:SF2">
    <property type="entry name" value="PEROXISOMAL BIOGENESIS FACTOR 19"/>
    <property type="match status" value="1"/>
</dbReference>